<feature type="region of interest" description="Disordered" evidence="1">
    <location>
        <begin position="1"/>
        <end position="23"/>
    </location>
</feature>
<dbReference type="EMBL" id="JAIZAY010000013">
    <property type="protein sequence ID" value="KAJ8030296.1"/>
    <property type="molecule type" value="Genomic_DNA"/>
</dbReference>
<reference evidence="2" key="1">
    <citation type="submission" date="2021-10" db="EMBL/GenBank/DDBJ databases">
        <title>Tropical sea cucumber genome reveals ecological adaptation and Cuvierian tubules defense mechanism.</title>
        <authorList>
            <person name="Chen T."/>
        </authorList>
    </citation>
    <scope>NUCLEOTIDE SEQUENCE</scope>
    <source>
        <strain evidence="2">Nanhai2018</strain>
        <tissue evidence="2">Muscle</tissue>
    </source>
</reference>
<evidence type="ECO:0000313" key="2">
    <source>
        <dbReference type="EMBL" id="KAJ8030296.1"/>
    </source>
</evidence>
<dbReference type="OrthoDB" id="10036850at2759"/>
<sequence length="94" mass="10967">MPRTVNLTPVSDSDQGNENKSRPVLYERMKEYLDGLKLAEEVTTTFEEMFQVLDMIEDQYMKAIRCSLKTDKLFLKRSPSEIRANAYNKLLVET</sequence>
<evidence type="ECO:0000256" key="1">
    <source>
        <dbReference type="SAM" id="MobiDB-lite"/>
    </source>
</evidence>
<dbReference type="AlphaFoldDB" id="A0A9Q1BPA1"/>
<name>A0A9Q1BPA1_HOLLE</name>
<organism evidence="2 3">
    <name type="scientific">Holothuria leucospilota</name>
    <name type="common">Black long sea cucumber</name>
    <name type="synonym">Mertensiothuria leucospilota</name>
    <dbReference type="NCBI Taxonomy" id="206669"/>
    <lineage>
        <taxon>Eukaryota</taxon>
        <taxon>Metazoa</taxon>
        <taxon>Echinodermata</taxon>
        <taxon>Eleutherozoa</taxon>
        <taxon>Echinozoa</taxon>
        <taxon>Holothuroidea</taxon>
        <taxon>Aspidochirotacea</taxon>
        <taxon>Aspidochirotida</taxon>
        <taxon>Holothuriidae</taxon>
        <taxon>Holothuria</taxon>
    </lineage>
</organism>
<feature type="compositionally biased region" description="Polar residues" evidence="1">
    <location>
        <begin position="1"/>
        <end position="16"/>
    </location>
</feature>
<protein>
    <submittedName>
        <fullName evidence="2">Uncharacterized protein</fullName>
    </submittedName>
</protein>
<proteinExistence type="predicted"/>
<accession>A0A9Q1BPA1</accession>
<comment type="caution">
    <text evidence="2">The sequence shown here is derived from an EMBL/GenBank/DDBJ whole genome shotgun (WGS) entry which is preliminary data.</text>
</comment>
<keyword evidence="3" id="KW-1185">Reference proteome</keyword>
<evidence type="ECO:0000313" key="3">
    <source>
        <dbReference type="Proteomes" id="UP001152320"/>
    </source>
</evidence>
<dbReference type="Proteomes" id="UP001152320">
    <property type="component" value="Chromosome 13"/>
</dbReference>
<gene>
    <name evidence="2" type="ORF">HOLleu_26663</name>
</gene>